<keyword evidence="2" id="KW-1185">Reference proteome</keyword>
<evidence type="ECO:0000313" key="2">
    <source>
        <dbReference type="Proteomes" id="UP000078390"/>
    </source>
</evidence>
<dbReference type="RefSeq" id="WP_153303811.1">
    <property type="nucleotide sequence ID" value="NZ_LWLG01000013.1"/>
</dbReference>
<organism evidence="1 2">
    <name type="scientific">Thermosulfurimonas dismutans</name>
    <dbReference type="NCBI Taxonomy" id="999894"/>
    <lineage>
        <taxon>Bacteria</taxon>
        <taxon>Pseudomonadati</taxon>
        <taxon>Thermodesulfobacteriota</taxon>
        <taxon>Thermodesulfobacteria</taxon>
        <taxon>Thermodesulfobacteriales</taxon>
        <taxon>Thermodesulfobacteriaceae</taxon>
        <taxon>Thermosulfurimonas</taxon>
    </lineage>
</organism>
<evidence type="ECO:0000313" key="1">
    <source>
        <dbReference type="EMBL" id="OAQ20306.1"/>
    </source>
</evidence>
<comment type="caution">
    <text evidence="1">The sequence shown here is derived from an EMBL/GenBank/DDBJ whole genome shotgun (WGS) entry which is preliminary data.</text>
</comment>
<dbReference type="STRING" id="999894.TDIS_1661"/>
<reference evidence="1 2" key="1">
    <citation type="submission" date="2016-04" db="EMBL/GenBank/DDBJ databases">
        <title>Genome analysis of Thermosulfurimonas dismutans, the first thermophilic sulfur-disproportionating bacterium of the phylum Thermodesulfobacteria.</title>
        <authorList>
            <person name="Mardanov A.V."/>
            <person name="Beletsky A.V."/>
            <person name="Kadnikov V.V."/>
            <person name="Slobodkin A.I."/>
            <person name="Ravin N.V."/>
        </authorList>
    </citation>
    <scope>NUCLEOTIDE SEQUENCE [LARGE SCALE GENOMIC DNA]</scope>
    <source>
        <strain evidence="1 2">S95</strain>
    </source>
</reference>
<dbReference type="Proteomes" id="UP000078390">
    <property type="component" value="Unassembled WGS sequence"/>
</dbReference>
<proteinExistence type="predicted"/>
<protein>
    <submittedName>
        <fullName evidence="1">Uncharacterized protein</fullName>
    </submittedName>
</protein>
<gene>
    <name evidence="1" type="ORF">TDIS_1661</name>
</gene>
<sequence>MANLGRLEKLQEGALDKLIEGLAKFSRKQWIEACALSLEAKWGACQVFCV</sequence>
<dbReference type="EMBL" id="LWLG01000013">
    <property type="protein sequence ID" value="OAQ20306.1"/>
    <property type="molecule type" value="Genomic_DNA"/>
</dbReference>
<accession>A0A179D2N2</accession>
<dbReference type="AlphaFoldDB" id="A0A179D2N2"/>
<dbReference type="OrthoDB" id="9767746at2"/>
<name>A0A179D2N2_9BACT</name>